<dbReference type="AlphaFoldDB" id="A0AAD6BND8"/>
<keyword evidence="2" id="KW-1185">Reference proteome</keyword>
<accession>A0AAD6BND8</accession>
<gene>
    <name evidence="1" type="ORF">JOQ06_019612</name>
</gene>
<dbReference type="EMBL" id="JAPTMU010000001">
    <property type="protein sequence ID" value="KAJ4948071.1"/>
    <property type="molecule type" value="Genomic_DNA"/>
</dbReference>
<sequence>MSTSEDTTESPTAVAGVSKQGVVVMRINISSASPLSEDFIRSTIIQQIKDELVRKGLPSDITLRLVRSVQLGFTTRATPVNET</sequence>
<evidence type="ECO:0000313" key="2">
    <source>
        <dbReference type="Proteomes" id="UP001219934"/>
    </source>
</evidence>
<proteinExistence type="predicted"/>
<comment type="caution">
    <text evidence="1">The sequence shown here is derived from an EMBL/GenBank/DDBJ whole genome shotgun (WGS) entry which is preliminary data.</text>
</comment>
<evidence type="ECO:0000313" key="1">
    <source>
        <dbReference type="EMBL" id="KAJ4948071.1"/>
    </source>
</evidence>
<dbReference type="Proteomes" id="UP001219934">
    <property type="component" value="Unassembled WGS sequence"/>
</dbReference>
<reference evidence="1" key="1">
    <citation type="submission" date="2022-11" db="EMBL/GenBank/DDBJ databases">
        <title>Chromosome-level genome of Pogonophryne albipinna.</title>
        <authorList>
            <person name="Jo E."/>
        </authorList>
    </citation>
    <scope>NUCLEOTIDE SEQUENCE</scope>
    <source>
        <strain evidence="1">SGF0006</strain>
        <tissue evidence="1">Muscle</tissue>
    </source>
</reference>
<protein>
    <submittedName>
        <fullName evidence="1">Uncharacterized protein</fullName>
    </submittedName>
</protein>
<name>A0AAD6BND8_9TELE</name>
<organism evidence="1 2">
    <name type="scientific">Pogonophryne albipinna</name>
    <dbReference type="NCBI Taxonomy" id="1090488"/>
    <lineage>
        <taxon>Eukaryota</taxon>
        <taxon>Metazoa</taxon>
        <taxon>Chordata</taxon>
        <taxon>Craniata</taxon>
        <taxon>Vertebrata</taxon>
        <taxon>Euteleostomi</taxon>
        <taxon>Actinopterygii</taxon>
        <taxon>Neopterygii</taxon>
        <taxon>Teleostei</taxon>
        <taxon>Neoteleostei</taxon>
        <taxon>Acanthomorphata</taxon>
        <taxon>Eupercaria</taxon>
        <taxon>Perciformes</taxon>
        <taxon>Notothenioidei</taxon>
        <taxon>Pogonophryne</taxon>
    </lineage>
</organism>